<protein>
    <submittedName>
        <fullName evidence="3">Circularly permuted type 2 ATP-grasp protein</fullName>
    </submittedName>
</protein>
<dbReference type="PANTHER" id="PTHR34595">
    <property type="entry name" value="BLR5612 PROTEIN"/>
    <property type="match status" value="1"/>
</dbReference>
<accession>A0ABT5WJB1</accession>
<dbReference type="InterPro" id="IPR007296">
    <property type="entry name" value="DUF403"/>
</dbReference>
<organism evidence="3 4">
    <name type="scientific">Novosphingobium album</name>
    <name type="common">ex Liu et al. 2023</name>
    <dbReference type="NCBI Taxonomy" id="3031130"/>
    <lineage>
        <taxon>Bacteria</taxon>
        <taxon>Pseudomonadati</taxon>
        <taxon>Pseudomonadota</taxon>
        <taxon>Alphaproteobacteria</taxon>
        <taxon>Sphingomonadales</taxon>
        <taxon>Sphingomonadaceae</taxon>
        <taxon>Novosphingobium</taxon>
    </lineage>
</organism>
<dbReference type="InterPro" id="IPR025841">
    <property type="entry name" value="CP_ATPgrasp_2"/>
</dbReference>
<dbReference type="EMBL" id="JARESE010000001">
    <property type="protein sequence ID" value="MDE8650132.1"/>
    <property type="molecule type" value="Genomic_DNA"/>
</dbReference>
<reference evidence="3 4" key="1">
    <citation type="submission" date="2023-03" db="EMBL/GenBank/DDBJ databases">
        <title>NovoSphingobium album sp. nov. isolated from polycyclic aromatic hydrocarbons- and heavy-metal polluted soil.</title>
        <authorList>
            <person name="Liu Z."/>
            <person name="Wang K."/>
        </authorList>
    </citation>
    <scope>NUCLEOTIDE SEQUENCE [LARGE SCALE GENOMIC DNA]</scope>
    <source>
        <strain evidence="3 4">H3SJ31-1</strain>
    </source>
</reference>
<dbReference type="Proteomes" id="UP001216253">
    <property type="component" value="Unassembled WGS sequence"/>
</dbReference>
<keyword evidence="4" id="KW-1185">Reference proteome</keyword>
<gene>
    <name evidence="3" type="ORF">PYV00_00190</name>
</gene>
<evidence type="ECO:0000259" key="1">
    <source>
        <dbReference type="Pfam" id="PF04168"/>
    </source>
</evidence>
<dbReference type="PANTHER" id="PTHR34595:SF2">
    <property type="entry name" value="BLR2978 PROTEIN"/>
    <property type="match status" value="1"/>
</dbReference>
<evidence type="ECO:0000313" key="4">
    <source>
        <dbReference type="Proteomes" id="UP001216253"/>
    </source>
</evidence>
<name>A0ABT5WJB1_9SPHN</name>
<dbReference type="RefSeq" id="WP_275226567.1">
    <property type="nucleotide sequence ID" value="NZ_JARESE010000001.1"/>
</dbReference>
<dbReference type="SUPFAM" id="SSF56059">
    <property type="entry name" value="Glutathione synthetase ATP-binding domain-like"/>
    <property type="match status" value="1"/>
</dbReference>
<sequence length="821" mass="89926">MTGPRTWLDDYPAGATSGDLFGDAPAPVAGKWKAMACALAAIAEGDPATLQDLTARHIADLGLTFRITGDDDERTWPLTPMPLIIGAGEWGQIERGLIQRAALLERLAEDIYGPQRLVAEGHLPAAVIAGSPYFARKMLGRGPKSGHFIHVYAADLARGPQGQWRVLQDRVRLATGIGYALENRLAMSRTTDALLSDSHVRRLADFYGTIREGIATDCRRELPRIALLTPGRFNQTYAEQAHMARYLGLPLVEGRDLSVIDNRLFIGTIAGPKRVDALWRWVNTNALDPLSFDAKSQLGVANLFDAWAAGGLEIVNWPGVEVLESAAFSAFMPRLCRVLMGEAPILPTIATWWCGQAAEADTVQRRLDTLALLPAFGEPVDGLPDRQPVAGASLDGARRSALLEAIRRRPMDYCAQEIVHLSTTPAVIEGDVVARPFTIRVFVARTPDGQWAVMPGGFARLASSDELPTSLMGEGDLSADVWVVDDGPTDFQSPGRLTHEPPVTRGGGILASQAADNLFWFGRYNERAEITVRIVRSILGSSIEVDGSRVHDGEVRRRLVDLLVQWGAINPTTAGEPLAVVGGRALAENLLPGGVAALLRMRHQVGLGLRERFARDFWRMVSLPMPVIDMQRPQNLVSTAKWLIEHFSALAGLASENMVRGSAWRFLEIGRRIERAVATCRIANHLSQPQVSPESLGMLLDLCDSQIIYRSRYLTGPMRNPVYDLVLLDPDNPRSLAFQVAEIAAHLGVLPAIRDDHLPERPLRAARTIMGRLETAIAQELDAASLQQIEAQLLDLSDAISLRYFLQFDRKGEDARPSLLE</sequence>
<proteinExistence type="predicted"/>
<comment type="caution">
    <text evidence="3">The sequence shown here is derived from an EMBL/GenBank/DDBJ whole genome shotgun (WGS) entry which is preliminary data.</text>
</comment>
<evidence type="ECO:0000259" key="2">
    <source>
        <dbReference type="Pfam" id="PF14403"/>
    </source>
</evidence>
<dbReference type="Pfam" id="PF04168">
    <property type="entry name" value="Alpha-E"/>
    <property type="match status" value="1"/>
</dbReference>
<evidence type="ECO:0000313" key="3">
    <source>
        <dbReference type="EMBL" id="MDE8650132.1"/>
    </source>
</evidence>
<dbReference type="InterPro" id="IPR051680">
    <property type="entry name" value="ATP-dep_Glu-Cys_Ligase-2"/>
</dbReference>
<dbReference type="Gene3D" id="3.40.50.11290">
    <property type="match status" value="1"/>
</dbReference>
<feature type="domain" description="DUF403" evidence="1">
    <location>
        <begin position="510"/>
        <end position="805"/>
    </location>
</feature>
<feature type="domain" description="Circularly permuted ATP-grasp type 2" evidence="2">
    <location>
        <begin position="82"/>
        <end position="462"/>
    </location>
</feature>
<dbReference type="Pfam" id="PF14403">
    <property type="entry name" value="CP_ATPgrasp_2"/>
    <property type="match status" value="1"/>
</dbReference>